<comment type="caution">
    <text evidence="4">The sequence shown here is derived from an EMBL/GenBank/DDBJ whole genome shotgun (WGS) entry which is preliminary data.</text>
</comment>
<evidence type="ECO:0000256" key="2">
    <source>
        <dbReference type="PROSITE-ProRule" id="PRU10038"/>
    </source>
</evidence>
<dbReference type="OrthoDB" id="408631at2759"/>
<evidence type="ECO:0000313" key="5">
    <source>
        <dbReference type="Proteomes" id="UP000187406"/>
    </source>
</evidence>
<proteinExistence type="inferred from homology"/>
<feature type="domain" description="Alpha/beta hydrolase fold-3" evidence="3">
    <location>
        <begin position="74"/>
        <end position="279"/>
    </location>
</feature>
<protein>
    <submittedName>
        <fullName evidence="4">Abhydrolase_3 domain-containing protein</fullName>
    </submittedName>
</protein>
<sequence length="320" mass="35618">MGSTSEIVHEFLPHFRAYKDGRIERYFGLDKSPASITSPNGVSSKDVAIISETGVSARIFIPSTINQAQKLPLLVYFHGGVFVVGSPFCSTYHNFVTSLVATANVAVVSVDYRLAPEHSFPAPYEDSWAALNWVASHRNGQGREAWLNDHADFGRVFMAGDSAGGNIVHNMMSQAGLKDLFGEKLSGICLIHPYFARKDGGVLDEFWRLVCPSGLDYSWINPAVDSRLSSLWCTRVLVCVAEEDHLRDRGVFYYETLKNSGWAGEMEIFETEGEKHVFHLFNPNCERALALVQKLASFLNEDHKGALRDEKTSKGFESKE</sequence>
<dbReference type="Proteomes" id="UP000187406">
    <property type="component" value="Unassembled WGS sequence"/>
</dbReference>
<dbReference type="InParanoid" id="A0A1Q3C572"/>
<dbReference type="InterPro" id="IPR050466">
    <property type="entry name" value="Carboxylest/Gibb_receptor"/>
</dbReference>
<dbReference type="InterPro" id="IPR013094">
    <property type="entry name" value="AB_hydrolase_3"/>
</dbReference>
<feature type="active site" evidence="2">
    <location>
        <position position="162"/>
    </location>
</feature>
<dbReference type="Gene3D" id="3.40.50.1820">
    <property type="entry name" value="alpha/beta hydrolase"/>
    <property type="match status" value="1"/>
</dbReference>
<comment type="similarity">
    <text evidence="1">Belongs to the 'GDXG' lipolytic enzyme family.</text>
</comment>
<dbReference type="STRING" id="3775.A0A1Q3C572"/>
<dbReference type="PANTHER" id="PTHR23024:SF257">
    <property type="entry name" value="ALPHA_BETA HYDROLASE FOLD-3 DOMAIN-CONTAINING PROTEIN"/>
    <property type="match status" value="1"/>
</dbReference>
<keyword evidence="4" id="KW-0378">Hydrolase</keyword>
<dbReference type="Pfam" id="PF07859">
    <property type="entry name" value="Abhydrolase_3"/>
    <property type="match status" value="1"/>
</dbReference>
<dbReference type="AlphaFoldDB" id="A0A1Q3C572"/>
<dbReference type="EMBL" id="BDDD01001360">
    <property type="protein sequence ID" value="GAV75370.1"/>
    <property type="molecule type" value="Genomic_DNA"/>
</dbReference>
<organism evidence="4 5">
    <name type="scientific">Cephalotus follicularis</name>
    <name type="common">Albany pitcher plant</name>
    <dbReference type="NCBI Taxonomy" id="3775"/>
    <lineage>
        <taxon>Eukaryota</taxon>
        <taxon>Viridiplantae</taxon>
        <taxon>Streptophyta</taxon>
        <taxon>Embryophyta</taxon>
        <taxon>Tracheophyta</taxon>
        <taxon>Spermatophyta</taxon>
        <taxon>Magnoliopsida</taxon>
        <taxon>eudicotyledons</taxon>
        <taxon>Gunneridae</taxon>
        <taxon>Pentapetalae</taxon>
        <taxon>rosids</taxon>
        <taxon>fabids</taxon>
        <taxon>Oxalidales</taxon>
        <taxon>Cephalotaceae</taxon>
        <taxon>Cephalotus</taxon>
    </lineage>
</organism>
<dbReference type="PROSITE" id="PS01174">
    <property type="entry name" value="LIPASE_GDXG_SER"/>
    <property type="match status" value="1"/>
</dbReference>
<evidence type="ECO:0000256" key="1">
    <source>
        <dbReference type="ARBA" id="ARBA00010515"/>
    </source>
</evidence>
<dbReference type="InterPro" id="IPR033140">
    <property type="entry name" value="Lipase_GDXG_put_SER_AS"/>
</dbReference>
<dbReference type="InterPro" id="IPR029058">
    <property type="entry name" value="AB_hydrolase_fold"/>
</dbReference>
<name>A0A1Q3C572_CEPFO</name>
<accession>A0A1Q3C572</accession>
<dbReference type="PANTHER" id="PTHR23024">
    <property type="entry name" value="ARYLACETAMIDE DEACETYLASE"/>
    <property type="match status" value="1"/>
</dbReference>
<dbReference type="SUPFAM" id="SSF53474">
    <property type="entry name" value="alpha/beta-Hydrolases"/>
    <property type="match status" value="1"/>
</dbReference>
<evidence type="ECO:0000259" key="3">
    <source>
        <dbReference type="Pfam" id="PF07859"/>
    </source>
</evidence>
<dbReference type="GO" id="GO:0016787">
    <property type="term" value="F:hydrolase activity"/>
    <property type="evidence" value="ECO:0007669"/>
    <property type="project" value="UniProtKB-KW"/>
</dbReference>
<keyword evidence="5" id="KW-1185">Reference proteome</keyword>
<reference evidence="5" key="1">
    <citation type="submission" date="2016-04" db="EMBL/GenBank/DDBJ databases">
        <title>Cephalotus genome sequencing.</title>
        <authorList>
            <person name="Fukushima K."/>
            <person name="Hasebe M."/>
            <person name="Fang X."/>
        </authorList>
    </citation>
    <scope>NUCLEOTIDE SEQUENCE [LARGE SCALE GENOMIC DNA]</scope>
    <source>
        <strain evidence="5">cv. St1</strain>
    </source>
</reference>
<gene>
    <name evidence="4" type="ORF">CFOL_v3_18849</name>
</gene>
<evidence type="ECO:0000313" key="4">
    <source>
        <dbReference type="EMBL" id="GAV75370.1"/>
    </source>
</evidence>